<evidence type="ECO:0000313" key="2">
    <source>
        <dbReference type="EMBL" id="TDY73065.1"/>
    </source>
</evidence>
<organism evidence="2 3">
    <name type="scientific">Leptospira meyeri</name>
    <dbReference type="NCBI Taxonomy" id="29508"/>
    <lineage>
        <taxon>Bacteria</taxon>
        <taxon>Pseudomonadati</taxon>
        <taxon>Spirochaetota</taxon>
        <taxon>Spirochaetia</taxon>
        <taxon>Leptospirales</taxon>
        <taxon>Leptospiraceae</taxon>
        <taxon>Leptospira</taxon>
    </lineage>
</organism>
<dbReference type="PANTHER" id="PTHR38826:SF5">
    <property type="entry name" value="RIBONUCLEASE VAPC13"/>
    <property type="match status" value="1"/>
</dbReference>
<dbReference type="GeneID" id="79827383"/>
<sequence>MKGKIFIDTNVFIYFFSPKDFEKKEISSNIIKASFKSDRFSISYQVIQEFSNVMLTKGQTPMKGQDISSFIEKILDPICSFFPTTEFYKNALKLREKNQLSYYDSLIVLAALELDCDYLLSEDFNDGAKINRLKIINPFHKMNAKLLKSIL</sequence>
<dbReference type="InterPro" id="IPR052106">
    <property type="entry name" value="PINc/VapC_TA"/>
</dbReference>
<proteinExistence type="predicted"/>
<evidence type="ECO:0000313" key="3">
    <source>
        <dbReference type="Proteomes" id="UP000294684"/>
    </source>
</evidence>
<dbReference type="OrthoDB" id="13900at2"/>
<feature type="domain" description="PIN" evidence="1">
    <location>
        <begin position="5"/>
        <end position="123"/>
    </location>
</feature>
<dbReference type="SUPFAM" id="SSF88723">
    <property type="entry name" value="PIN domain-like"/>
    <property type="match status" value="1"/>
</dbReference>
<name>A0A4R8N199_LEPME</name>
<comment type="caution">
    <text evidence="2">The sequence shown here is derived from an EMBL/GenBank/DDBJ whole genome shotgun (WGS) entry which is preliminary data.</text>
</comment>
<dbReference type="RefSeq" id="WP_004784845.1">
    <property type="nucleotide sequence ID" value="NZ_RQGE01000010.1"/>
</dbReference>
<protein>
    <submittedName>
        <fullName evidence="2">Putative nucleic acid-binding protein</fullName>
    </submittedName>
</protein>
<dbReference type="CDD" id="cd18692">
    <property type="entry name" value="PIN_VapC-like"/>
    <property type="match status" value="1"/>
</dbReference>
<dbReference type="AlphaFoldDB" id="A0A4R8N199"/>
<dbReference type="InterPro" id="IPR002716">
    <property type="entry name" value="PIN_dom"/>
</dbReference>
<reference evidence="2 3" key="1">
    <citation type="submission" date="2019-03" db="EMBL/GenBank/DDBJ databases">
        <title>Genomic Encyclopedia of Archaeal and Bacterial Type Strains, Phase II (KMG-II): from individual species to whole genera.</title>
        <authorList>
            <person name="Goeker M."/>
        </authorList>
    </citation>
    <scope>NUCLEOTIDE SEQUENCE [LARGE SCALE GENOMIC DNA]</scope>
    <source>
        <strain evidence="2 3">DSM 21537</strain>
    </source>
</reference>
<dbReference type="EMBL" id="SORO01000001">
    <property type="protein sequence ID" value="TDY73065.1"/>
    <property type="molecule type" value="Genomic_DNA"/>
</dbReference>
<keyword evidence="3" id="KW-1185">Reference proteome</keyword>
<accession>A0A4R8N199</accession>
<evidence type="ECO:0000259" key="1">
    <source>
        <dbReference type="Pfam" id="PF01850"/>
    </source>
</evidence>
<dbReference type="STRING" id="1193051.LEP1GSC017_1919"/>
<dbReference type="InterPro" id="IPR029060">
    <property type="entry name" value="PIN-like_dom_sf"/>
</dbReference>
<gene>
    <name evidence="2" type="ORF">CLV96_2084</name>
</gene>
<dbReference type="Proteomes" id="UP000294684">
    <property type="component" value="Unassembled WGS sequence"/>
</dbReference>
<dbReference type="Pfam" id="PF01850">
    <property type="entry name" value="PIN"/>
    <property type="match status" value="1"/>
</dbReference>
<dbReference type="PANTHER" id="PTHR38826">
    <property type="entry name" value="RIBONUCLEASE VAPC13"/>
    <property type="match status" value="1"/>
</dbReference>
<dbReference type="Gene3D" id="3.40.50.1010">
    <property type="entry name" value="5'-nuclease"/>
    <property type="match status" value="1"/>
</dbReference>